<dbReference type="InterPro" id="IPR050339">
    <property type="entry name" value="CC_SR_Kinase"/>
</dbReference>
<keyword evidence="15" id="KW-1133">Transmembrane helix</keyword>
<keyword evidence="16" id="KW-0732">Signal</keyword>
<keyword evidence="10" id="KW-0834">Unfolded protein response</keyword>
<keyword evidence="19" id="KW-1185">Reference proteome</keyword>
<evidence type="ECO:0000313" key="19">
    <source>
        <dbReference type="Proteomes" id="UP001196413"/>
    </source>
</evidence>
<dbReference type="InterPro" id="IPR018391">
    <property type="entry name" value="PQQ_b-propeller_rpt"/>
</dbReference>
<dbReference type="PANTHER" id="PTHR11042:SF91">
    <property type="entry name" value="EUKARYOTIC TRANSLATION INITIATION FACTOR 2-ALPHA KINASE"/>
    <property type="match status" value="1"/>
</dbReference>
<protein>
    <recommendedName>
        <fullName evidence="12">PRKR-like endoplasmic reticulum kinase</fullName>
    </recommendedName>
</protein>
<keyword evidence="15" id="KW-0812">Transmembrane</keyword>
<dbReference type="Pfam" id="PF00069">
    <property type="entry name" value="Pkinase"/>
    <property type="match status" value="2"/>
</dbReference>
<dbReference type="PANTHER" id="PTHR11042">
    <property type="entry name" value="EUKARYOTIC TRANSLATION INITIATION FACTOR 2-ALPHA KINASE EIF2-ALPHA KINASE -RELATED"/>
    <property type="match status" value="1"/>
</dbReference>
<dbReference type="InterPro" id="IPR011047">
    <property type="entry name" value="Quinoprotein_ADH-like_sf"/>
</dbReference>
<keyword evidence="7" id="KW-0810">Translation regulation</keyword>
<evidence type="ECO:0000256" key="13">
    <source>
        <dbReference type="PROSITE-ProRule" id="PRU10141"/>
    </source>
</evidence>
<sequence>MSRFVVLIGAAALIAFCAVPIGISAFSQEDDGVVTDENVESQQLESVPLVPENPSHGAILSGGIPSLRSVNFLYVSTMDGKLHALDAMNGGKEVWLADFDSEPLLLGTLSRMQPMKANGRMFNLIPALDGTLYIYSYDERILEPVPISTDLLLQASIRVGYDAVAGGRTISTTGVDPLTGEVRYHCTSSHCESVPTESVTSTLVFRRSTSKVRAVNALSGDERWNLSVSEYDVTLATVNRDDLYPQGAGIRYLLQPPNGIVTAFDSCGNELWSHKLDSHIARTWSLEGGELKEVSLFNTNNIHTLHLTNGRSVNGVDNSDSLFYIGTVNHEPFIIHSTLVKNEMKRIARNTDLDELHSATGQLSRLSSSSYFVEHNTVDELLFSSYKRPVTAEQVTGASKQVSVRKGDEFQLVGTDDDRGGLISVSCPYSGQTSLIREEDLRKAAFTTENCDQGWFVLRPNPNSKNRDFNGFLDSNQCSANIVERVSRTFQVDQMVSGWWRIVALVMLSLAGCAAIVMHALLRRRKELQSSVPSSLSTSKSSLVEQLKKVRKAETRSTSAGPSLGGSPLLSTPSSEKVLQRKISSTRESAGDTFHSKFIQDFEPVKLLGCGGFGVVFEARNRLDECPYAVKRIAVANSEHAIQLVLREVRAMAKLDHPGIIRYYHTWIERPPQGWQEEQDCLMLRGMDLKSDIGAALSALEIVRSDVPPTIPSVASQIDLSSSENVAPVMLSDQSSDGSWLDDSKNGKAENSESSSDSELSVSRGQQQQTLSENSDSVIFVAGDCSEVGVASNDDLSQLGKKMVLVSSTDEDLIPSSDTSNFVYLYIQMQLCQEQTLHAWLSNHISWEDRPLEKMKVWMVQMCSAVSYIHRQGLIHRDIKPQNIFFAPDQTLKVGDLGLVTRCIPAEDQPVEKSASRFMIHTDNVGTRGYMSPEQLENKPYTFKVDVFSLGLIFCELVIPFQTLMERSVTLRSLQQGLIPDALSSMPSEKLFISWLTSMEPECRPTCDEILDSDYLTHVESQTMYSNRDTRHRIRSGTTLPNISSQ</sequence>
<evidence type="ECO:0000259" key="17">
    <source>
        <dbReference type="PROSITE" id="PS50011"/>
    </source>
</evidence>
<dbReference type="Gene3D" id="3.30.200.20">
    <property type="entry name" value="Phosphorylase Kinase, domain 1"/>
    <property type="match status" value="1"/>
</dbReference>
<keyword evidence="15" id="KW-0472">Membrane</keyword>
<dbReference type="Gene3D" id="1.10.510.10">
    <property type="entry name" value="Transferase(Phosphotransferase) domain 1"/>
    <property type="match status" value="1"/>
</dbReference>
<dbReference type="InterPro" id="IPR008271">
    <property type="entry name" value="Ser/Thr_kinase_AS"/>
</dbReference>
<feature type="domain" description="Protein kinase" evidence="17">
    <location>
        <begin position="602"/>
        <end position="1016"/>
    </location>
</feature>
<evidence type="ECO:0000256" key="12">
    <source>
        <dbReference type="ARBA" id="ARBA00041500"/>
    </source>
</evidence>
<evidence type="ECO:0000256" key="5">
    <source>
        <dbReference type="ARBA" id="ARBA00022824"/>
    </source>
</evidence>
<comment type="subcellular location">
    <subcellularLocation>
        <location evidence="1">Endoplasmic reticulum membrane</location>
        <topology evidence="1">Single-pass type I membrane protein</topology>
    </subcellularLocation>
</comment>
<evidence type="ECO:0000256" key="8">
    <source>
        <dbReference type="ARBA" id="ARBA00023016"/>
    </source>
</evidence>
<dbReference type="GO" id="GO:0005524">
    <property type="term" value="F:ATP binding"/>
    <property type="evidence" value="ECO:0007669"/>
    <property type="project" value="UniProtKB-UniRule"/>
</dbReference>
<evidence type="ECO:0000256" key="16">
    <source>
        <dbReference type="SAM" id="SignalP"/>
    </source>
</evidence>
<keyword evidence="3 13" id="KW-0547">Nucleotide-binding</keyword>
<dbReference type="InterPro" id="IPR000719">
    <property type="entry name" value="Prot_kinase_dom"/>
</dbReference>
<name>A0AAD5R382_PARTN</name>
<evidence type="ECO:0000256" key="7">
    <source>
        <dbReference type="ARBA" id="ARBA00022845"/>
    </source>
</evidence>
<dbReference type="AlphaFoldDB" id="A0AAD5R382"/>
<evidence type="ECO:0000256" key="3">
    <source>
        <dbReference type="ARBA" id="ARBA00022741"/>
    </source>
</evidence>
<feature type="chain" id="PRO_5042129284" description="PRKR-like endoplasmic reticulum kinase" evidence="16">
    <location>
        <begin position="26"/>
        <end position="1046"/>
    </location>
</feature>
<dbReference type="EMBL" id="JAHQIW010006299">
    <property type="protein sequence ID" value="KAJ1368773.1"/>
    <property type="molecule type" value="Genomic_DNA"/>
</dbReference>
<dbReference type="PROSITE" id="PS50011">
    <property type="entry name" value="PROTEIN_KINASE_DOM"/>
    <property type="match status" value="1"/>
</dbReference>
<dbReference type="GO" id="GO:0005634">
    <property type="term" value="C:nucleus"/>
    <property type="evidence" value="ECO:0007669"/>
    <property type="project" value="TreeGrafter"/>
</dbReference>
<keyword evidence="2" id="KW-0808">Transferase</keyword>
<dbReference type="GO" id="GO:0004694">
    <property type="term" value="F:eukaryotic translation initiation factor 2alpha kinase activity"/>
    <property type="evidence" value="ECO:0007669"/>
    <property type="project" value="TreeGrafter"/>
</dbReference>
<proteinExistence type="inferred from homology"/>
<comment type="similarity">
    <text evidence="11">Belongs to the protein kinase superfamily. Ser/Thr protein kinase family. GCN2 subfamily.</text>
</comment>
<feature type="region of interest" description="Disordered" evidence="14">
    <location>
        <begin position="732"/>
        <end position="771"/>
    </location>
</feature>
<dbReference type="InterPro" id="IPR011009">
    <property type="entry name" value="Kinase-like_dom_sf"/>
</dbReference>
<gene>
    <name evidence="18" type="ORF">KIN20_030050</name>
</gene>
<keyword evidence="4" id="KW-0418">Kinase</keyword>
<evidence type="ECO:0000256" key="2">
    <source>
        <dbReference type="ARBA" id="ARBA00022679"/>
    </source>
</evidence>
<evidence type="ECO:0000256" key="1">
    <source>
        <dbReference type="ARBA" id="ARBA00004115"/>
    </source>
</evidence>
<dbReference type="Gene3D" id="2.130.10.10">
    <property type="entry name" value="YVTN repeat-like/Quinoprotein amine dehydrogenase"/>
    <property type="match status" value="1"/>
</dbReference>
<reference evidence="18" key="1">
    <citation type="submission" date="2021-06" db="EMBL/GenBank/DDBJ databases">
        <title>Parelaphostrongylus tenuis whole genome reference sequence.</title>
        <authorList>
            <person name="Garwood T.J."/>
            <person name="Larsen P.A."/>
            <person name="Fountain-Jones N.M."/>
            <person name="Garbe J.R."/>
            <person name="Macchietto M.G."/>
            <person name="Kania S.A."/>
            <person name="Gerhold R.W."/>
            <person name="Richards J.E."/>
            <person name="Wolf T.M."/>
        </authorList>
    </citation>
    <scope>NUCLEOTIDE SEQUENCE</scope>
    <source>
        <strain evidence="18">MNPRO001-30</strain>
        <tissue evidence="18">Meninges</tissue>
    </source>
</reference>
<dbReference type="SMART" id="SM00220">
    <property type="entry name" value="S_TKc"/>
    <property type="match status" value="1"/>
</dbReference>
<keyword evidence="9" id="KW-0325">Glycoprotein</keyword>
<dbReference type="SMART" id="SM00564">
    <property type="entry name" value="PQQ"/>
    <property type="match status" value="2"/>
</dbReference>
<keyword evidence="6 13" id="KW-0067">ATP-binding</keyword>
<dbReference type="PROSITE" id="PS00107">
    <property type="entry name" value="PROTEIN_KINASE_ATP"/>
    <property type="match status" value="1"/>
</dbReference>
<evidence type="ECO:0000256" key="10">
    <source>
        <dbReference type="ARBA" id="ARBA00023230"/>
    </source>
</evidence>
<dbReference type="SUPFAM" id="SSF56112">
    <property type="entry name" value="Protein kinase-like (PK-like)"/>
    <property type="match status" value="1"/>
</dbReference>
<dbReference type="GO" id="GO:0005789">
    <property type="term" value="C:endoplasmic reticulum membrane"/>
    <property type="evidence" value="ECO:0007669"/>
    <property type="project" value="UniProtKB-SubCell"/>
</dbReference>
<feature type="compositionally biased region" description="Low complexity" evidence="14">
    <location>
        <begin position="557"/>
        <end position="573"/>
    </location>
</feature>
<feature type="transmembrane region" description="Helical" evidence="15">
    <location>
        <begin position="498"/>
        <end position="522"/>
    </location>
</feature>
<comment type="caution">
    <text evidence="18">The sequence shown here is derived from an EMBL/GenBank/DDBJ whole genome shotgun (WGS) entry which is preliminary data.</text>
</comment>
<organism evidence="18 19">
    <name type="scientific">Parelaphostrongylus tenuis</name>
    <name type="common">Meningeal worm</name>
    <dbReference type="NCBI Taxonomy" id="148309"/>
    <lineage>
        <taxon>Eukaryota</taxon>
        <taxon>Metazoa</taxon>
        <taxon>Ecdysozoa</taxon>
        <taxon>Nematoda</taxon>
        <taxon>Chromadorea</taxon>
        <taxon>Rhabditida</taxon>
        <taxon>Rhabditina</taxon>
        <taxon>Rhabditomorpha</taxon>
        <taxon>Strongyloidea</taxon>
        <taxon>Metastrongylidae</taxon>
        <taxon>Parelaphostrongylus</taxon>
    </lineage>
</organism>
<feature type="signal peptide" evidence="16">
    <location>
        <begin position="1"/>
        <end position="25"/>
    </location>
</feature>
<dbReference type="PROSITE" id="PS00108">
    <property type="entry name" value="PROTEIN_KINASE_ST"/>
    <property type="match status" value="1"/>
</dbReference>
<dbReference type="InterPro" id="IPR015943">
    <property type="entry name" value="WD40/YVTN_repeat-like_dom_sf"/>
</dbReference>
<dbReference type="InterPro" id="IPR002372">
    <property type="entry name" value="PQQ_rpt_dom"/>
</dbReference>
<feature type="compositionally biased region" description="Basic and acidic residues" evidence="14">
    <location>
        <begin position="742"/>
        <end position="751"/>
    </location>
</feature>
<dbReference type="SUPFAM" id="SSF50998">
    <property type="entry name" value="Quinoprotein alcohol dehydrogenase-like"/>
    <property type="match status" value="1"/>
</dbReference>
<accession>A0AAD5R382</accession>
<evidence type="ECO:0000256" key="14">
    <source>
        <dbReference type="SAM" id="MobiDB-lite"/>
    </source>
</evidence>
<evidence type="ECO:0000256" key="4">
    <source>
        <dbReference type="ARBA" id="ARBA00022777"/>
    </source>
</evidence>
<evidence type="ECO:0000256" key="6">
    <source>
        <dbReference type="ARBA" id="ARBA00022840"/>
    </source>
</evidence>
<dbReference type="GO" id="GO:0034976">
    <property type="term" value="P:response to endoplasmic reticulum stress"/>
    <property type="evidence" value="ECO:0007669"/>
    <property type="project" value="UniProtKB-ARBA"/>
</dbReference>
<feature type="compositionally biased region" description="Low complexity" evidence="14">
    <location>
        <begin position="752"/>
        <end position="763"/>
    </location>
</feature>
<dbReference type="Proteomes" id="UP001196413">
    <property type="component" value="Unassembled WGS sequence"/>
</dbReference>
<keyword evidence="8" id="KW-0346">Stress response</keyword>
<keyword evidence="5" id="KW-0256">Endoplasmic reticulum</keyword>
<evidence type="ECO:0000256" key="11">
    <source>
        <dbReference type="ARBA" id="ARBA00037982"/>
    </source>
</evidence>
<dbReference type="InterPro" id="IPR017441">
    <property type="entry name" value="Protein_kinase_ATP_BS"/>
</dbReference>
<evidence type="ECO:0000313" key="18">
    <source>
        <dbReference type="EMBL" id="KAJ1368773.1"/>
    </source>
</evidence>
<evidence type="ECO:0000256" key="9">
    <source>
        <dbReference type="ARBA" id="ARBA00023180"/>
    </source>
</evidence>
<feature type="region of interest" description="Disordered" evidence="14">
    <location>
        <begin position="552"/>
        <end position="573"/>
    </location>
</feature>
<dbReference type="GO" id="GO:0006986">
    <property type="term" value="P:response to unfolded protein"/>
    <property type="evidence" value="ECO:0007669"/>
    <property type="project" value="UniProtKB-KW"/>
</dbReference>
<dbReference type="Pfam" id="PF13360">
    <property type="entry name" value="PQQ_2"/>
    <property type="match status" value="1"/>
</dbReference>
<evidence type="ECO:0000256" key="15">
    <source>
        <dbReference type="SAM" id="Phobius"/>
    </source>
</evidence>
<feature type="binding site" evidence="13">
    <location>
        <position position="631"/>
    </location>
    <ligand>
        <name>ATP</name>
        <dbReference type="ChEBI" id="CHEBI:30616"/>
    </ligand>
</feature>